<comment type="caution">
    <text evidence="2">The sequence shown here is derived from an EMBL/GenBank/DDBJ whole genome shotgun (WGS) entry which is preliminary data.</text>
</comment>
<evidence type="ECO:0000313" key="2">
    <source>
        <dbReference type="EMBL" id="PIN09016.1"/>
    </source>
</evidence>
<evidence type="ECO:0000256" key="1">
    <source>
        <dbReference type="SAM" id="Phobius"/>
    </source>
</evidence>
<organism evidence="2 3">
    <name type="scientific">Handroanthus impetiginosus</name>
    <dbReference type="NCBI Taxonomy" id="429701"/>
    <lineage>
        <taxon>Eukaryota</taxon>
        <taxon>Viridiplantae</taxon>
        <taxon>Streptophyta</taxon>
        <taxon>Embryophyta</taxon>
        <taxon>Tracheophyta</taxon>
        <taxon>Spermatophyta</taxon>
        <taxon>Magnoliopsida</taxon>
        <taxon>eudicotyledons</taxon>
        <taxon>Gunneridae</taxon>
        <taxon>Pentapetalae</taxon>
        <taxon>asterids</taxon>
        <taxon>lamiids</taxon>
        <taxon>Lamiales</taxon>
        <taxon>Bignoniaceae</taxon>
        <taxon>Crescentiina</taxon>
        <taxon>Tabebuia alliance</taxon>
        <taxon>Handroanthus</taxon>
    </lineage>
</organism>
<keyword evidence="1" id="KW-0812">Transmembrane</keyword>
<evidence type="ECO:0000313" key="3">
    <source>
        <dbReference type="Proteomes" id="UP000231279"/>
    </source>
</evidence>
<feature type="transmembrane region" description="Helical" evidence="1">
    <location>
        <begin position="68"/>
        <end position="85"/>
    </location>
</feature>
<sequence>MDCMEHRHNHNLIEEVKRNFGFYSRSMLFFEWEDGPMCAKSRAIILGLLCRLHKLEEEKARLEKSNKIYVVLILVLFVILYTWIWQ</sequence>
<reference evidence="3" key="1">
    <citation type="journal article" date="2018" name="Gigascience">
        <title>Genome assembly of the Pink Ipe (Handroanthus impetiginosus, Bignoniaceae), a highly valued, ecologically keystone Neotropical timber forest tree.</title>
        <authorList>
            <person name="Silva-Junior O.B."/>
            <person name="Grattapaglia D."/>
            <person name="Novaes E."/>
            <person name="Collevatti R.G."/>
        </authorList>
    </citation>
    <scope>NUCLEOTIDE SEQUENCE [LARGE SCALE GENOMIC DNA]</scope>
    <source>
        <strain evidence="3">cv. UFG-1</strain>
    </source>
</reference>
<keyword evidence="1" id="KW-0472">Membrane</keyword>
<name>A0A2G9GUS4_9LAMI</name>
<protein>
    <submittedName>
        <fullName evidence="2">Uncharacterized protein</fullName>
    </submittedName>
</protein>
<dbReference type="EMBL" id="NKXS01003640">
    <property type="protein sequence ID" value="PIN09016.1"/>
    <property type="molecule type" value="Genomic_DNA"/>
</dbReference>
<keyword evidence="1" id="KW-1133">Transmembrane helix</keyword>
<proteinExistence type="predicted"/>
<dbReference type="Proteomes" id="UP000231279">
    <property type="component" value="Unassembled WGS sequence"/>
</dbReference>
<keyword evidence="3" id="KW-1185">Reference proteome</keyword>
<accession>A0A2G9GUS4</accession>
<dbReference type="AlphaFoldDB" id="A0A2G9GUS4"/>
<gene>
    <name evidence="2" type="ORF">CDL12_18409</name>
</gene>